<dbReference type="AlphaFoldDB" id="A0A974HR14"/>
<gene>
    <name evidence="1" type="ORF">XELAEV_18021077mg</name>
</gene>
<name>A0A974HR14_XENLA</name>
<protein>
    <submittedName>
        <fullName evidence="1">Uncharacterized protein</fullName>
    </submittedName>
</protein>
<evidence type="ECO:0000313" key="2">
    <source>
        <dbReference type="Proteomes" id="UP000694892"/>
    </source>
</evidence>
<sequence>MMDCVFSSLLLLQGDLRCLTFKSPKRSLKKMKVIKQDSSAGNKVDILHISQQEMTLPLQAAAHVTALSTK</sequence>
<organism evidence="1 2">
    <name type="scientific">Xenopus laevis</name>
    <name type="common">African clawed frog</name>
    <dbReference type="NCBI Taxonomy" id="8355"/>
    <lineage>
        <taxon>Eukaryota</taxon>
        <taxon>Metazoa</taxon>
        <taxon>Chordata</taxon>
        <taxon>Craniata</taxon>
        <taxon>Vertebrata</taxon>
        <taxon>Euteleostomi</taxon>
        <taxon>Amphibia</taxon>
        <taxon>Batrachia</taxon>
        <taxon>Anura</taxon>
        <taxon>Pipoidea</taxon>
        <taxon>Pipidae</taxon>
        <taxon>Xenopodinae</taxon>
        <taxon>Xenopus</taxon>
        <taxon>Xenopus</taxon>
    </lineage>
</organism>
<evidence type="ECO:0000313" key="1">
    <source>
        <dbReference type="EMBL" id="OCT87377.1"/>
    </source>
</evidence>
<dbReference type="Proteomes" id="UP000694892">
    <property type="component" value="Chromosome 3S"/>
</dbReference>
<dbReference type="EMBL" id="CM004471">
    <property type="protein sequence ID" value="OCT87377.1"/>
    <property type="molecule type" value="Genomic_DNA"/>
</dbReference>
<reference evidence="2" key="1">
    <citation type="journal article" date="2016" name="Nature">
        <title>Genome evolution in the allotetraploid frog Xenopus laevis.</title>
        <authorList>
            <person name="Session A.M."/>
            <person name="Uno Y."/>
            <person name="Kwon T."/>
            <person name="Chapman J.A."/>
            <person name="Toyoda A."/>
            <person name="Takahashi S."/>
            <person name="Fukui A."/>
            <person name="Hikosaka A."/>
            <person name="Suzuki A."/>
            <person name="Kondo M."/>
            <person name="van Heeringen S.J."/>
            <person name="Quigley I."/>
            <person name="Heinz S."/>
            <person name="Ogino H."/>
            <person name="Ochi H."/>
            <person name="Hellsten U."/>
            <person name="Lyons J.B."/>
            <person name="Simakov O."/>
            <person name="Putnam N."/>
            <person name="Stites J."/>
            <person name="Kuroki Y."/>
            <person name="Tanaka T."/>
            <person name="Michiue T."/>
            <person name="Watanabe M."/>
            <person name="Bogdanovic O."/>
            <person name="Lister R."/>
            <person name="Georgiou G."/>
            <person name="Paranjpe S.S."/>
            <person name="van Kruijsbergen I."/>
            <person name="Shu S."/>
            <person name="Carlson J."/>
            <person name="Kinoshita T."/>
            <person name="Ohta Y."/>
            <person name="Mawaribuchi S."/>
            <person name="Jenkins J."/>
            <person name="Grimwood J."/>
            <person name="Schmutz J."/>
            <person name="Mitros T."/>
            <person name="Mozaffari S.V."/>
            <person name="Suzuki Y."/>
            <person name="Haramoto Y."/>
            <person name="Yamamoto T.S."/>
            <person name="Takagi C."/>
            <person name="Heald R."/>
            <person name="Miller K."/>
            <person name="Haudenschild C."/>
            <person name="Kitzman J."/>
            <person name="Nakayama T."/>
            <person name="Izutsu Y."/>
            <person name="Robert J."/>
            <person name="Fortriede J."/>
            <person name="Burns K."/>
            <person name="Lotay V."/>
            <person name="Karimi K."/>
            <person name="Yasuoka Y."/>
            <person name="Dichmann D.S."/>
            <person name="Flajnik M.F."/>
            <person name="Houston D.W."/>
            <person name="Shendure J."/>
            <person name="DuPasquier L."/>
            <person name="Vize P.D."/>
            <person name="Zorn A.M."/>
            <person name="Ito M."/>
            <person name="Marcotte E.M."/>
            <person name="Wallingford J.B."/>
            <person name="Ito Y."/>
            <person name="Asashima M."/>
            <person name="Ueno N."/>
            <person name="Matsuda Y."/>
            <person name="Veenstra G.J."/>
            <person name="Fujiyama A."/>
            <person name="Harland R.M."/>
            <person name="Taira M."/>
            <person name="Rokhsar D.S."/>
        </authorList>
    </citation>
    <scope>NUCLEOTIDE SEQUENCE [LARGE SCALE GENOMIC DNA]</scope>
    <source>
        <strain evidence="2">J</strain>
    </source>
</reference>
<accession>A0A974HR14</accession>
<proteinExistence type="predicted"/>